<dbReference type="Pfam" id="PF01471">
    <property type="entry name" value="PG_binding_1"/>
    <property type="match status" value="4"/>
</dbReference>
<dbReference type="PANTHER" id="PTHR47053:SF1">
    <property type="entry name" value="MUREIN DD-ENDOPEPTIDASE MEPH-RELATED"/>
    <property type="match status" value="1"/>
</dbReference>
<evidence type="ECO:0000259" key="7">
    <source>
        <dbReference type="PROSITE" id="PS51935"/>
    </source>
</evidence>
<keyword evidence="3" id="KW-0378">Hydrolase</keyword>
<evidence type="ECO:0000313" key="9">
    <source>
        <dbReference type="Proteomes" id="UP000278746"/>
    </source>
</evidence>
<keyword evidence="6" id="KW-0732">Signal</keyword>
<organism evidence="8 9">
    <name type="scientific">Alteribacter keqinensis</name>
    <dbReference type="NCBI Taxonomy" id="2483800"/>
    <lineage>
        <taxon>Bacteria</taxon>
        <taxon>Bacillati</taxon>
        <taxon>Bacillota</taxon>
        <taxon>Bacilli</taxon>
        <taxon>Bacillales</taxon>
        <taxon>Bacillaceae</taxon>
        <taxon>Alteribacter</taxon>
    </lineage>
</organism>
<dbReference type="SUPFAM" id="SSF54001">
    <property type="entry name" value="Cysteine proteinases"/>
    <property type="match status" value="1"/>
</dbReference>
<dbReference type="InterPro" id="IPR036365">
    <property type="entry name" value="PGBD-like_sf"/>
</dbReference>
<dbReference type="PROSITE" id="PS51935">
    <property type="entry name" value="NLPC_P60"/>
    <property type="match status" value="1"/>
</dbReference>
<evidence type="ECO:0000256" key="1">
    <source>
        <dbReference type="ARBA" id="ARBA00007074"/>
    </source>
</evidence>
<protein>
    <recommendedName>
        <fullName evidence="7">NlpC/P60 domain-containing protein</fullName>
    </recommendedName>
</protein>
<feature type="chain" id="PRO_5018062380" description="NlpC/P60 domain-containing protein" evidence="6">
    <location>
        <begin position="24"/>
        <end position="511"/>
    </location>
</feature>
<reference evidence="8 9" key="1">
    <citation type="submission" date="2018-10" db="EMBL/GenBank/DDBJ databases">
        <title>Bacillus Keqinensis sp. nov., a moderately halophilic bacterium isolated from a saline-alkaline lake.</title>
        <authorList>
            <person name="Wang H."/>
        </authorList>
    </citation>
    <scope>NUCLEOTIDE SEQUENCE [LARGE SCALE GENOMIC DNA]</scope>
    <source>
        <strain evidence="8 9">KQ-3</strain>
    </source>
</reference>
<evidence type="ECO:0000313" key="8">
    <source>
        <dbReference type="EMBL" id="RNA67786.1"/>
    </source>
</evidence>
<feature type="compositionally biased region" description="Low complexity" evidence="5">
    <location>
        <begin position="284"/>
        <end position="305"/>
    </location>
</feature>
<dbReference type="PANTHER" id="PTHR47053">
    <property type="entry name" value="MUREIN DD-ENDOPEPTIDASE MEPH-RELATED"/>
    <property type="match status" value="1"/>
</dbReference>
<dbReference type="SUPFAM" id="SSF47090">
    <property type="entry name" value="PGBD-like"/>
    <property type="match status" value="4"/>
</dbReference>
<dbReference type="InterPro" id="IPR002477">
    <property type="entry name" value="Peptidoglycan-bd-like"/>
</dbReference>
<dbReference type="AlphaFoldDB" id="A0A3M7TQ66"/>
<accession>A0A3M7TQ66</accession>
<dbReference type="Pfam" id="PF00877">
    <property type="entry name" value="NLPC_P60"/>
    <property type="match status" value="1"/>
</dbReference>
<evidence type="ECO:0000256" key="5">
    <source>
        <dbReference type="SAM" id="MobiDB-lite"/>
    </source>
</evidence>
<feature type="domain" description="NlpC/P60" evidence="7">
    <location>
        <begin position="392"/>
        <end position="511"/>
    </location>
</feature>
<dbReference type="Proteomes" id="UP000278746">
    <property type="component" value="Unassembled WGS sequence"/>
</dbReference>
<feature type="compositionally biased region" description="Polar residues" evidence="5">
    <location>
        <begin position="120"/>
        <end position="131"/>
    </location>
</feature>
<sequence>MSLLSSKKAIVTASVAVAGVVFAAPSATEASFGERTLHFGMNNNDVKVLQETLKEKGFFQFHTATGFYGEVTRKAVTDFQKANGLTADGIAGPQTFGALKSNSSSNGSSQPARQEASKTIPDTQLLRQGSSGSAVTLLQEKLKELGYYTGSVSGSFQAGTREAVLAYQQANSLLRDGIAGPQTIGHMNSGKGKAYSPEQPSSSNGSKNSGSLPANTVLRLNDKGSAVSELQEKLKTHGFYNSGVTGTYGTITRQAVRDFQEAAGIGVDGIAGPHTFRALENWTGQSQNGNSGNNNSNSGSNNSSSASTLREGAEGTAVTELQNQLRTLGLFHVQPTGYYGSITKESVRKFQQQWNLTADGIATKATIQKLNEVAEIHRKSAENSSSQPSRGSFQVLNLIADASTFLGTPYVWGGASPTGFDCSGFIQYVFKQNGLTVPRTAAQQYNFGKNVSKPQVGDIVFFETYTSGPSHNGIYIGNNQFIHSGSSTGITIANLNTSYWSQRYLGAKRLH</sequence>
<dbReference type="GO" id="GO:0008234">
    <property type="term" value="F:cysteine-type peptidase activity"/>
    <property type="evidence" value="ECO:0007669"/>
    <property type="project" value="UniProtKB-KW"/>
</dbReference>
<dbReference type="InterPro" id="IPR038765">
    <property type="entry name" value="Papain-like_cys_pep_sf"/>
</dbReference>
<feature type="region of interest" description="Disordered" evidence="5">
    <location>
        <begin position="178"/>
        <end position="216"/>
    </location>
</feature>
<dbReference type="InterPro" id="IPR036366">
    <property type="entry name" value="PGBDSf"/>
</dbReference>
<dbReference type="Gene3D" id="1.10.101.10">
    <property type="entry name" value="PGBD-like superfamily/PGBD"/>
    <property type="match status" value="4"/>
</dbReference>
<dbReference type="EMBL" id="RHIB01000002">
    <property type="protein sequence ID" value="RNA67786.1"/>
    <property type="molecule type" value="Genomic_DNA"/>
</dbReference>
<gene>
    <name evidence="8" type="ORF">EBO34_13840</name>
</gene>
<dbReference type="Gene3D" id="3.90.1720.10">
    <property type="entry name" value="endopeptidase domain like (from Nostoc punctiforme)"/>
    <property type="match status" value="1"/>
</dbReference>
<feature type="region of interest" description="Disordered" evidence="5">
    <location>
        <begin position="282"/>
        <end position="318"/>
    </location>
</feature>
<comment type="caution">
    <text evidence="8">The sequence shown here is derived from an EMBL/GenBank/DDBJ whole genome shotgun (WGS) entry which is preliminary data.</text>
</comment>
<comment type="similarity">
    <text evidence="1">Belongs to the peptidase C40 family.</text>
</comment>
<keyword evidence="4" id="KW-0788">Thiol protease</keyword>
<evidence type="ECO:0000256" key="4">
    <source>
        <dbReference type="ARBA" id="ARBA00022807"/>
    </source>
</evidence>
<feature type="compositionally biased region" description="Low complexity" evidence="5">
    <location>
        <begin position="201"/>
        <end position="211"/>
    </location>
</feature>
<proteinExistence type="inferred from homology"/>
<dbReference type="InterPro" id="IPR051202">
    <property type="entry name" value="Peptidase_C40"/>
</dbReference>
<dbReference type="GO" id="GO:0006508">
    <property type="term" value="P:proteolysis"/>
    <property type="evidence" value="ECO:0007669"/>
    <property type="project" value="UniProtKB-KW"/>
</dbReference>
<feature type="signal peptide" evidence="6">
    <location>
        <begin position="1"/>
        <end position="23"/>
    </location>
</feature>
<feature type="region of interest" description="Disordered" evidence="5">
    <location>
        <begin position="96"/>
        <end position="131"/>
    </location>
</feature>
<dbReference type="InterPro" id="IPR000064">
    <property type="entry name" value="NLP_P60_dom"/>
</dbReference>
<evidence type="ECO:0000256" key="3">
    <source>
        <dbReference type="ARBA" id="ARBA00022801"/>
    </source>
</evidence>
<evidence type="ECO:0000256" key="2">
    <source>
        <dbReference type="ARBA" id="ARBA00022670"/>
    </source>
</evidence>
<dbReference type="OrthoDB" id="9813368at2"/>
<keyword evidence="9" id="KW-1185">Reference proteome</keyword>
<dbReference type="RefSeq" id="WP_122899539.1">
    <property type="nucleotide sequence ID" value="NZ_RHIB01000002.1"/>
</dbReference>
<name>A0A3M7TQ66_9BACI</name>
<keyword evidence="2" id="KW-0645">Protease</keyword>
<evidence type="ECO:0000256" key="6">
    <source>
        <dbReference type="SAM" id="SignalP"/>
    </source>
</evidence>